<accession>A0A395M8H0</accession>
<feature type="signal peptide" evidence="1">
    <location>
        <begin position="1"/>
        <end position="17"/>
    </location>
</feature>
<gene>
    <name evidence="2" type="ORF">FIE12Z_11563</name>
</gene>
<name>A0A395M8H0_9HYPO</name>
<organism evidence="2 3">
    <name type="scientific">Fusarium flagelliforme</name>
    <dbReference type="NCBI Taxonomy" id="2675880"/>
    <lineage>
        <taxon>Eukaryota</taxon>
        <taxon>Fungi</taxon>
        <taxon>Dikarya</taxon>
        <taxon>Ascomycota</taxon>
        <taxon>Pezizomycotina</taxon>
        <taxon>Sordariomycetes</taxon>
        <taxon>Hypocreomycetidae</taxon>
        <taxon>Hypocreales</taxon>
        <taxon>Nectriaceae</taxon>
        <taxon>Fusarium</taxon>
        <taxon>Fusarium incarnatum-equiseti species complex</taxon>
    </lineage>
</organism>
<protein>
    <submittedName>
        <fullName evidence="2">Uncharacterized protein</fullName>
    </submittedName>
</protein>
<keyword evidence="1" id="KW-0732">Signal</keyword>
<evidence type="ECO:0000256" key="1">
    <source>
        <dbReference type="SAM" id="SignalP"/>
    </source>
</evidence>
<dbReference type="AlphaFoldDB" id="A0A395M8H0"/>
<dbReference type="Proteomes" id="UP000265631">
    <property type="component" value="Unassembled WGS sequence"/>
</dbReference>
<sequence length="86" mass="9410">MKYSNATILFLVQGIVAAPSLLSQLRHKTANPKVPSSGDDITLSIKVSQSPIGKAMHRGGSFGTCWLLCWPEESECPEGWYSKQET</sequence>
<reference evidence="2 3" key="1">
    <citation type="journal article" date="2018" name="PLoS Pathog.">
        <title>Evolution of structural diversity of trichothecenes, a family of toxins produced by plant pathogenic and entomopathogenic fungi.</title>
        <authorList>
            <person name="Proctor R.H."/>
            <person name="McCormick S.P."/>
            <person name="Kim H.S."/>
            <person name="Cardoza R.E."/>
            <person name="Stanley A.M."/>
            <person name="Lindo L."/>
            <person name="Kelly A."/>
            <person name="Brown D.W."/>
            <person name="Lee T."/>
            <person name="Vaughan M.M."/>
            <person name="Alexander N.J."/>
            <person name="Busman M."/>
            <person name="Gutierrez S."/>
        </authorList>
    </citation>
    <scope>NUCLEOTIDE SEQUENCE [LARGE SCALE GENOMIC DNA]</scope>
    <source>
        <strain evidence="2 3">NRRL 13405</strain>
    </source>
</reference>
<dbReference type="EMBL" id="PXXK01000453">
    <property type="protein sequence ID" value="RFN44171.1"/>
    <property type="molecule type" value="Genomic_DNA"/>
</dbReference>
<evidence type="ECO:0000313" key="3">
    <source>
        <dbReference type="Proteomes" id="UP000265631"/>
    </source>
</evidence>
<evidence type="ECO:0000313" key="2">
    <source>
        <dbReference type="EMBL" id="RFN44171.1"/>
    </source>
</evidence>
<keyword evidence="3" id="KW-1185">Reference proteome</keyword>
<feature type="chain" id="PRO_5017239438" evidence="1">
    <location>
        <begin position="18"/>
        <end position="86"/>
    </location>
</feature>
<comment type="caution">
    <text evidence="2">The sequence shown here is derived from an EMBL/GenBank/DDBJ whole genome shotgun (WGS) entry which is preliminary data.</text>
</comment>
<proteinExistence type="predicted"/>